<reference evidence="3" key="1">
    <citation type="journal article" date="2023" name="Mol. Phylogenet. Evol.">
        <title>Genome-scale phylogeny and comparative genomics of the fungal order Sordariales.</title>
        <authorList>
            <person name="Hensen N."/>
            <person name="Bonometti L."/>
            <person name="Westerberg I."/>
            <person name="Brannstrom I.O."/>
            <person name="Guillou S."/>
            <person name="Cros-Aarteil S."/>
            <person name="Calhoun S."/>
            <person name="Haridas S."/>
            <person name="Kuo A."/>
            <person name="Mondo S."/>
            <person name="Pangilinan J."/>
            <person name="Riley R."/>
            <person name="LaButti K."/>
            <person name="Andreopoulos B."/>
            <person name="Lipzen A."/>
            <person name="Chen C."/>
            <person name="Yan M."/>
            <person name="Daum C."/>
            <person name="Ng V."/>
            <person name="Clum A."/>
            <person name="Steindorff A."/>
            <person name="Ohm R.A."/>
            <person name="Martin F."/>
            <person name="Silar P."/>
            <person name="Natvig D.O."/>
            <person name="Lalanne C."/>
            <person name="Gautier V."/>
            <person name="Ament-Velasquez S.L."/>
            <person name="Kruys A."/>
            <person name="Hutchinson M.I."/>
            <person name="Powell A.J."/>
            <person name="Barry K."/>
            <person name="Miller A.N."/>
            <person name="Grigoriev I.V."/>
            <person name="Debuchy R."/>
            <person name="Gladieux P."/>
            <person name="Hiltunen Thoren M."/>
            <person name="Johannesson H."/>
        </authorList>
    </citation>
    <scope>NUCLEOTIDE SEQUENCE</scope>
    <source>
        <strain evidence="3">CBS 958.72</strain>
    </source>
</reference>
<keyword evidence="4" id="KW-1185">Reference proteome</keyword>
<dbReference type="AlphaFoldDB" id="A0AAE0K2I1"/>
<accession>A0AAE0K2I1</accession>
<dbReference type="Proteomes" id="UP001287356">
    <property type="component" value="Unassembled WGS sequence"/>
</dbReference>
<feature type="transmembrane region" description="Helical" evidence="2">
    <location>
        <begin position="348"/>
        <end position="369"/>
    </location>
</feature>
<dbReference type="PANTHER" id="PTHR35043">
    <property type="entry name" value="TRANSCRIPTION FACTOR DOMAIN-CONTAINING PROTEIN"/>
    <property type="match status" value="1"/>
</dbReference>
<organism evidence="3 4">
    <name type="scientific">Lasiosphaeria ovina</name>
    <dbReference type="NCBI Taxonomy" id="92902"/>
    <lineage>
        <taxon>Eukaryota</taxon>
        <taxon>Fungi</taxon>
        <taxon>Dikarya</taxon>
        <taxon>Ascomycota</taxon>
        <taxon>Pezizomycotina</taxon>
        <taxon>Sordariomycetes</taxon>
        <taxon>Sordariomycetidae</taxon>
        <taxon>Sordariales</taxon>
        <taxon>Lasiosphaeriaceae</taxon>
        <taxon>Lasiosphaeria</taxon>
    </lineage>
</organism>
<evidence type="ECO:0000256" key="2">
    <source>
        <dbReference type="SAM" id="Phobius"/>
    </source>
</evidence>
<evidence type="ECO:0000256" key="1">
    <source>
        <dbReference type="SAM" id="MobiDB-lite"/>
    </source>
</evidence>
<keyword evidence="2" id="KW-0472">Membrane</keyword>
<keyword evidence="2" id="KW-1133">Transmembrane helix</keyword>
<keyword evidence="2" id="KW-0812">Transmembrane</keyword>
<feature type="region of interest" description="Disordered" evidence="1">
    <location>
        <begin position="101"/>
        <end position="141"/>
    </location>
</feature>
<comment type="caution">
    <text evidence="3">The sequence shown here is derived from an EMBL/GenBank/DDBJ whole genome shotgun (WGS) entry which is preliminary data.</text>
</comment>
<protein>
    <submittedName>
        <fullName evidence="3">Uncharacterized protein</fullName>
    </submittedName>
</protein>
<sequence length="432" mass="48652">MGIVWSCTATLLLCSWSIHFWRATCLLWKKTKWMMIALFTPETVLAKAVTDMLSARYNTKMLADEFAKSDGVEWTETHSFFADMGGFAIKFDLDPVVGGPPAPQTCEAKTRQATSQREKHDQCITDRGPREPLLGKGNSDTASGILEDAARPSGVEPRAVHALETSTWVLTAAQLYVARQRGLIRLLPRISEHEMLEKSKGNWLVKVLASLQICWLILQLAVRAYSGKPSSPLEIMTVAFAASSVITYLFLLHHPRDAEIRVYVPAARAASVGDMTAVAQKYPSWWLPLYSPPDSIPNQCINCAPRGWFDKLRATRAWVGFFVIGNVVFGGLHLLAWDSSFPTPTERMLWRVATFVTIFVLVGAALLDYARWSFPRSKGVKRLRDWKLRVYSIFYDPLLALCSITIVLARLFLFLEAYRSLYYLPREVYSGT</sequence>
<gene>
    <name evidence="3" type="ORF">B0T24DRAFT_668444</name>
</gene>
<feature type="transmembrane region" description="Helical" evidence="2">
    <location>
        <begin position="390"/>
        <end position="415"/>
    </location>
</feature>
<evidence type="ECO:0000313" key="3">
    <source>
        <dbReference type="EMBL" id="KAK3368841.1"/>
    </source>
</evidence>
<name>A0AAE0K2I1_9PEZI</name>
<dbReference type="EMBL" id="JAULSN010000006">
    <property type="protein sequence ID" value="KAK3368841.1"/>
    <property type="molecule type" value="Genomic_DNA"/>
</dbReference>
<evidence type="ECO:0000313" key="4">
    <source>
        <dbReference type="Proteomes" id="UP001287356"/>
    </source>
</evidence>
<dbReference type="PANTHER" id="PTHR35043:SF7">
    <property type="entry name" value="TRANSCRIPTION FACTOR DOMAIN-CONTAINING PROTEIN"/>
    <property type="match status" value="1"/>
</dbReference>
<reference evidence="3" key="2">
    <citation type="submission" date="2023-06" db="EMBL/GenBank/DDBJ databases">
        <authorList>
            <consortium name="Lawrence Berkeley National Laboratory"/>
            <person name="Haridas S."/>
            <person name="Hensen N."/>
            <person name="Bonometti L."/>
            <person name="Westerberg I."/>
            <person name="Brannstrom I.O."/>
            <person name="Guillou S."/>
            <person name="Cros-Aarteil S."/>
            <person name="Calhoun S."/>
            <person name="Kuo A."/>
            <person name="Mondo S."/>
            <person name="Pangilinan J."/>
            <person name="Riley R."/>
            <person name="Labutti K."/>
            <person name="Andreopoulos B."/>
            <person name="Lipzen A."/>
            <person name="Chen C."/>
            <person name="Yanf M."/>
            <person name="Daum C."/>
            <person name="Ng V."/>
            <person name="Clum A."/>
            <person name="Steindorff A."/>
            <person name="Ohm R."/>
            <person name="Martin F."/>
            <person name="Silar P."/>
            <person name="Natvig D."/>
            <person name="Lalanne C."/>
            <person name="Gautier V."/>
            <person name="Ament-Velasquez S.L."/>
            <person name="Kruys A."/>
            <person name="Hutchinson M.I."/>
            <person name="Powell A.J."/>
            <person name="Barry K."/>
            <person name="Miller A.N."/>
            <person name="Grigoriev I.V."/>
            <person name="Debuchy R."/>
            <person name="Gladieux P."/>
            <person name="Thoren M.H."/>
            <person name="Johannesson H."/>
        </authorList>
    </citation>
    <scope>NUCLEOTIDE SEQUENCE</scope>
    <source>
        <strain evidence="3">CBS 958.72</strain>
    </source>
</reference>
<feature type="compositionally biased region" description="Basic and acidic residues" evidence="1">
    <location>
        <begin position="116"/>
        <end position="130"/>
    </location>
</feature>
<proteinExistence type="predicted"/>
<feature type="transmembrane region" description="Helical" evidence="2">
    <location>
        <begin position="203"/>
        <end position="221"/>
    </location>
</feature>
<feature type="transmembrane region" description="Helical" evidence="2">
    <location>
        <begin position="233"/>
        <end position="251"/>
    </location>
</feature>
<feature type="transmembrane region" description="Helical" evidence="2">
    <location>
        <begin position="317"/>
        <end position="336"/>
    </location>
</feature>